<dbReference type="Pfam" id="PF12362">
    <property type="entry name" value="DUF3646"/>
    <property type="match status" value="1"/>
</dbReference>
<evidence type="ECO:0008006" key="4">
    <source>
        <dbReference type="Google" id="ProtNLM"/>
    </source>
</evidence>
<sequence>MYSLNENELTKIEETSKKIKNEILIMFWQFAIQLLDELKIVSNQNLSVEMFLIRLIHLKEMPNLEDLVNKISSSDNYENIKIDNKNQLTTLQFENDEDKNLTKSYNQIKNFTQEKKEEISKIDQSIKSSFINIDSFDDLINLCSKKKELKLKFELERNVSLLKFEKKRIDISFNEKLDKNFIKHLSGKLYDWTGERWIISLSQLKGEPT</sequence>
<evidence type="ECO:0000259" key="1">
    <source>
        <dbReference type="Pfam" id="PF12169"/>
    </source>
</evidence>
<proteinExistence type="predicted"/>
<organism evidence="3">
    <name type="scientific">marine metagenome</name>
    <dbReference type="NCBI Taxonomy" id="408172"/>
    <lineage>
        <taxon>unclassified sequences</taxon>
        <taxon>metagenomes</taxon>
        <taxon>ecological metagenomes</taxon>
    </lineage>
</organism>
<feature type="domain" description="DNA polymerase III gamma subunit" evidence="1">
    <location>
        <begin position="3"/>
        <end position="70"/>
    </location>
</feature>
<name>A0A383EIF6_9ZZZZ</name>
<dbReference type="EMBL" id="UINC01226227">
    <property type="protein sequence ID" value="SVE56626.1"/>
    <property type="molecule type" value="Genomic_DNA"/>
</dbReference>
<dbReference type="InterPro" id="IPR022754">
    <property type="entry name" value="DNA_pol_III_gamma-3"/>
</dbReference>
<dbReference type="Gene3D" id="1.20.272.10">
    <property type="match status" value="1"/>
</dbReference>
<dbReference type="GO" id="GO:0003887">
    <property type="term" value="F:DNA-directed DNA polymerase activity"/>
    <property type="evidence" value="ECO:0007669"/>
    <property type="project" value="InterPro"/>
</dbReference>
<evidence type="ECO:0000313" key="3">
    <source>
        <dbReference type="EMBL" id="SVE56626.1"/>
    </source>
</evidence>
<feature type="domain" description="DNA polymerase III subunit gamma/ tau C-terminal" evidence="2">
    <location>
        <begin position="134"/>
        <end position="209"/>
    </location>
</feature>
<feature type="non-terminal residue" evidence="3">
    <location>
        <position position="209"/>
    </location>
</feature>
<dbReference type="Pfam" id="PF12169">
    <property type="entry name" value="DNA_pol3_gamma3"/>
    <property type="match status" value="1"/>
</dbReference>
<evidence type="ECO:0000259" key="2">
    <source>
        <dbReference type="Pfam" id="PF12362"/>
    </source>
</evidence>
<protein>
    <recommendedName>
        <fullName evidence="4">DNA polymerase III gamma subunit domain-containing protein</fullName>
    </recommendedName>
</protein>
<dbReference type="InterPro" id="IPR008921">
    <property type="entry name" value="DNA_pol3_clamp-load_cplx_C"/>
</dbReference>
<accession>A0A383EIF6</accession>
<dbReference type="SUPFAM" id="SSF48019">
    <property type="entry name" value="post-AAA+ oligomerization domain-like"/>
    <property type="match status" value="1"/>
</dbReference>
<reference evidence="3" key="1">
    <citation type="submission" date="2018-05" db="EMBL/GenBank/DDBJ databases">
        <authorList>
            <person name="Lanie J.A."/>
            <person name="Ng W.-L."/>
            <person name="Kazmierczak K.M."/>
            <person name="Andrzejewski T.M."/>
            <person name="Davidsen T.M."/>
            <person name="Wayne K.J."/>
            <person name="Tettelin H."/>
            <person name="Glass J.I."/>
            <person name="Rusch D."/>
            <person name="Podicherti R."/>
            <person name="Tsui H.-C.T."/>
            <person name="Winkler M.E."/>
        </authorList>
    </citation>
    <scope>NUCLEOTIDE SEQUENCE</scope>
</reference>
<dbReference type="AlphaFoldDB" id="A0A383EIF6"/>
<dbReference type="GO" id="GO:0006260">
    <property type="term" value="P:DNA replication"/>
    <property type="evidence" value="ECO:0007669"/>
    <property type="project" value="InterPro"/>
</dbReference>
<dbReference type="GO" id="GO:0003677">
    <property type="term" value="F:DNA binding"/>
    <property type="evidence" value="ECO:0007669"/>
    <property type="project" value="InterPro"/>
</dbReference>
<dbReference type="InterPro" id="IPR022107">
    <property type="entry name" value="DNA_pol_III_gamma/tau_C"/>
</dbReference>
<gene>
    <name evidence="3" type="ORF">METZ01_LOCUS509480</name>
</gene>